<dbReference type="InterPro" id="IPR039421">
    <property type="entry name" value="Type_1_exporter"/>
</dbReference>
<feature type="domain" description="ABC transporter" evidence="12">
    <location>
        <begin position="375"/>
        <end position="614"/>
    </location>
</feature>
<evidence type="ECO:0000256" key="7">
    <source>
        <dbReference type="ARBA" id="ARBA00022840"/>
    </source>
</evidence>
<dbReference type="SMART" id="SM00382">
    <property type="entry name" value="AAA"/>
    <property type="match status" value="1"/>
</dbReference>
<keyword evidence="2" id="KW-0813">Transport</keyword>
<feature type="transmembrane region" description="Helical" evidence="11">
    <location>
        <begin position="320"/>
        <end position="339"/>
    </location>
</feature>
<protein>
    <submittedName>
        <fullName evidence="14">ATP-binding cassette subfamily C protein</fullName>
    </submittedName>
</protein>
<evidence type="ECO:0000313" key="15">
    <source>
        <dbReference type="Proteomes" id="UP000276232"/>
    </source>
</evidence>
<comment type="caution">
    <text evidence="14">The sequence shown here is derived from an EMBL/GenBank/DDBJ whole genome shotgun (WGS) entry which is preliminary data.</text>
</comment>
<evidence type="ECO:0000313" key="14">
    <source>
        <dbReference type="EMBL" id="ROP45660.1"/>
    </source>
</evidence>
<dbReference type="InterPro" id="IPR003439">
    <property type="entry name" value="ABC_transporter-like_ATP-bd"/>
</dbReference>
<sequence length="629" mass="62995">MSDATGPQGPDAPRGGSARAAHDEADRPLLPVATAAGSWAAVRTELGRAPGCAVGTLALGVLASALSLVAPWALGRLVDVVAAEQAPAGADVGRAGDVVPVLVVLVLGALGAGVATGLSAAAVSRLGARVLAGLRERVVDRVLRLPPAVVDRVGAGDVLARVGDDVGVVTRSVTAVVPQVVASALTVVLTVAALTAVDWRMGLAGVVCLPVHAAALRWYLPRSGPLHARQRTAQGARSQALLGSLRGAGTVRALRVERAHVAEVEARSGRARDLAVAVFRQFTQFSSAVNVAEAVGVVALLVTGFALVRGDVLTVGEVTTAVLLFLQLFGPLGMLLTSFGEVQAAGASLARLAGVALMPLPPAAQAPAPPADAGVRVEGVVHHYDGGPPVLRGVDLVLAPGERVAVVGASGAGKTTLASLVAGELEPAGGRVLLGGADVRELDDARRRDAVVLVSQDVHVFSGPLGDDVALAAPPHLVGAELDAAVRRALDVVGALPWVDALPEGVATPVGEGGHALTPDQAQALALARLVLADPAVAVLDEATAEAGSAGARGLERAADAATAGRTTLVVAHRLTQALSADRVVVMADGQVVEEGRHADLVAAGGRYAALWHAWSGTEGRSGSAAPGA</sequence>
<dbReference type="GO" id="GO:0034040">
    <property type="term" value="F:ATPase-coupled lipid transmembrane transporter activity"/>
    <property type="evidence" value="ECO:0007669"/>
    <property type="project" value="TreeGrafter"/>
</dbReference>
<dbReference type="GO" id="GO:0016887">
    <property type="term" value="F:ATP hydrolysis activity"/>
    <property type="evidence" value="ECO:0007669"/>
    <property type="project" value="InterPro"/>
</dbReference>
<comment type="subcellular location">
    <subcellularLocation>
        <location evidence="1">Cell membrane</location>
        <topology evidence="1">Multi-pass membrane protein</topology>
    </subcellularLocation>
</comment>
<evidence type="ECO:0000256" key="11">
    <source>
        <dbReference type="SAM" id="Phobius"/>
    </source>
</evidence>
<feature type="transmembrane region" description="Helical" evidence="11">
    <location>
        <begin position="52"/>
        <end position="74"/>
    </location>
</feature>
<feature type="transmembrane region" description="Helical" evidence="11">
    <location>
        <begin position="101"/>
        <end position="123"/>
    </location>
</feature>
<organism evidence="14 15">
    <name type="scientific">Pseudokineococcus lusitanus</name>
    <dbReference type="NCBI Taxonomy" id="763993"/>
    <lineage>
        <taxon>Bacteria</taxon>
        <taxon>Bacillati</taxon>
        <taxon>Actinomycetota</taxon>
        <taxon>Actinomycetes</taxon>
        <taxon>Kineosporiales</taxon>
        <taxon>Kineosporiaceae</taxon>
        <taxon>Pseudokineococcus</taxon>
    </lineage>
</organism>
<evidence type="ECO:0000256" key="3">
    <source>
        <dbReference type="ARBA" id="ARBA00022475"/>
    </source>
</evidence>
<dbReference type="CDD" id="cd07346">
    <property type="entry name" value="ABC_6TM_exporters"/>
    <property type="match status" value="1"/>
</dbReference>
<evidence type="ECO:0000256" key="6">
    <source>
        <dbReference type="ARBA" id="ARBA00022741"/>
    </source>
</evidence>
<dbReference type="Gene3D" id="1.20.1560.10">
    <property type="entry name" value="ABC transporter type 1, transmembrane domain"/>
    <property type="match status" value="1"/>
</dbReference>
<dbReference type="PANTHER" id="PTHR24221:SF654">
    <property type="entry name" value="ATP-BINDING CASSETTE SUB-FAMILY B MEMBER 6"/>
    <property type="match status" value="1"/>
</dbReference>
<dbReference type="GO" id="GO:0005886">
    <property type="term" value="C:plasma membrane"/>
    <property type="evidence" value="ECO:0007669"/>
    <property type="project" value="UniProtKB-SubCell"/>
</dbReference>
<dbReference type="OrthoDB" id="9806127at2"/>
<evidence type="ECO:0000256" key="10">
    <source>
        <dbReference type="SAM" id="MobiDB-lite"/>
    </source>
</evidence>
<keyword evidence="6" id="KW-0547">Nucleotide-binding</keyword>
<keyword evidence="4" id="KW-0997">Cell inner membrane</keyword>
<evidence type="ECO:0000256" key="5">
    <source>
        <dbReference type="ARBA" id="ARBA00022692"/>
    </source>
</evidence>
<feature type="transmembrane region" description="Helical" evidence="11">
    <location>
        <begin position="203"/>
        <end position="220"/>
    </location>
</feature>
<feature type="transmembrane region" description="Helical" evidence="11">
    <location>
        <begin position="180"/>
        <end position="197"/>
    </location>
</feature>
<evidence type="ECO:0000259" key="12">
    <source>
        <dbReference type="PROSITE" id="PS50893"/>
    </source>
</evidence>
<dbReference type="InterPro" id="IPR011527">
    <property type="entry name" value="ABC1_TM_dom"/>
</dbReference>
<keyword evidence="3" id="KW-1003">Cell membrane</keyword>
<dbReference type="GO" id="GO:0005524">
    <property type="term" value="F:ATP binding"/>
    <property type="evidence" value="ECO:0007669"/>
    <property type="project" value="UniProtKB-KW"/>
</dbReference>
<feature type="region of interest" description="Disordered" evidence="10">
    <location>
        <begin position="1"/>
        <end position="23"/>
    </location>
</feature>
<keyword evidence="8 11" id="KW-1133">Transmembrane helix</keyword>
<feature type="domain" description="ABC transmembrane type-1" evidence="13">
    <location>
        <begin position="54"/>
        <end position="344"/>
    </location>
</feature>
<dbReference type="EMBL" id="RJKN01000001">
    <property type="protein sequence ID" value="ROP45660.1"/>
    <property type="molecule type" value="Genomic_DNA"/>
</dbReference>
<keyword evidence="7 14" id="KW-0067">ATP-binding</keyword>
<dbReference type="GO" id="GO:0140359">
    <property type="term" value="F:ABC-type transporter activity"/>
    <property type="evidence" value="ECO:0007669"/>
    <property type="project" value="InterPro"/>
</dbReference>
<dbReference type="InterPro" id="IPR036640">
    <property type="entry name" value="ABC1_TM_sf"/>
</dbReference>
<dbReference type="RefSeq" id="WP_123378391.1">
    <property type="nucleotide sequence ID" value="NZ_RJKN01000001.1"/>
</dbReference>
<proteinExistence type="predicted"/>
<feature type="transmembrane region" description="Helical" evidence="11">
    <location>
        <begin position="288"/>
        <end position="308"/>
    </location>
</feature>
<evidence type="ECO:0000256" key="9">
    <source>
        <dbReference type="ARBA" id="ARBA00023136"/>
    </source>
</evidence>
<dbReference type="AlphaFoldDB" id="A0A3N1HTB7"/>
<dbReference type="PANTHER" id="PTHR24221">
    <property type="entry name" value="ATP-BINDING CASSETTE SUB-FAMILY B"/>
    <property type="match status" value="1"/>
</dbReference>
<evidence type="ECO:0000259" key="13">
    <source>
        <dbReference type="PROSITE" id="PS50929"/>
    </source>
</evidence>
<keyword evidence="9 11" id="KW-0472">Membrane</keyword>
<evidence type="ECO:0000256" key="8">
    <source>
        <dbReference type="ARBA" id="ARBA00022989"/>
    </source>
</evidence>
<dbReference type="InParanoid" id="A0A3N1HTB7"/>
<keyword evidence="5 11" id="KW-0812">Transmembrane</keyword>
<reference evidence="14 15" key="1">
    <citation type="journal article" date="2015" name="Stand. Genomic Sci.">
        <title>Genomic Encyclopedia of Bacterial and Archaeal Type Strains, Phase III: the genomes of soil and plant-associated and newly described type strains.</title>
        <authorList>
            <person name="Whitman W.B."/>
            <person name="Woyke T."/>
            <person name="Klenk H.P."/>
            <person name="Zhou Y."/>
            <person name="Lilburn T.G."/>
            <person name="Beck B.J."/>
            <person name="De Vos P."/>
            <person name="Vandamme P."/>
            <person name="Eisen J.A."/>
            <person name="Garrity G."/>
            <person name="Hugenholtz P."/>
            <person name="Kyrpides N.C."/>
        </authorList>
    </citation>
    <scope>NUCLEOTIDE SEQUENCE [LARGE SCALE GENOMIC DNA]</scope>
    <source>
        <strain evidence="14 15">CECT 7306</strain>
    </source>
</reference>
<name>A0A3N1HTB7_9ACTN</name>
<dbReference type="PROSITE" id="PS50929">
    <property type="entry name" value="ABC_TM1F"/>
    <property type="match status" value="1"/>
</dbReference>
<keyword evidence="15" id="KW-1185">Reference proteome</keyword>
<dbReference type="FunFam" id="3.40.50.300:FF:001001">
    <property type="entry name" value="Multidrug ABC transporter ATP-binding protein"/>
    <property type="match status" value="1"/>
</dbReference>
<dbReference type="InterPro" id="IPR003593">
    <property type="entry name" value="AAA+_ATPase"/>
</dbReference>
<dbReference type="InterPro" id="IPR027417">
    <property type="entry name" value="P-loop_NTPase"/>
</dbReference>
<dbReference type="PROSITE" id="PS50893">
    <property type="entry name" value="ABC_TRANSPORTER_2"/>
    <property type="match status" value="1"/>
</dbReference>
<evidence type="ECO:0000256" key="1">
    <source>
        <dbReference type="ARBA" id="ARBA00004651"/>
    </source>
</evidence>
<dbReference type="Pfam" id="PF00005">
    <property type="entry name" value="ABC_tran"/>
    <property type="match status" value="1"/>
</dbReference>
<evidence type="ECO:0000256" key="4">
    <source>
        <dbReference type="ARBA" id="ARBA00022519"/>
    </source>
</evidence>
<dbReference type="Proteomes" id="UP000276232">
    <property type="component" value="Unassembled WGS sequence"/>
</dbReference>
<dbReference type="Pfam" id="PF00664">
    <property type="entry name" value="ABC_membrane"/>
    <property type="match status" value="1"/>
</dbReference>
<evidence type="ECO:0000256" key="2">
    <source>
        <dbReference type="ARBA" id="ARBA00022448"/>
    </source>
</evidence>
<accession>A0A3N1HTB7</accession>
<gene>
    <name evidence="14" type="ORF">EDC03_0265</name>
</gene>
<dbReference type="SUPFAM" id="SSF90123">
    <property type="entry name" value="ABC transporter transmembrane region"/>
    <property type="match status" value="1"/>
</dbReference>
<dbReference type="SUPFAM" id="SSF52540">
    <property type="entry name" value="P-loop containing nucleoside triphosphate hydrolases"/>
    <property type="match status" value="1"/>
</dbReference>
<dbReference type="Gene3D" id="3.40.50.300">
    <property type="entry name" value="P-loop containing nucleotide triphosphate hydrolases"/>
    <property type="match status" value="1"/>
</dbReference>